<dbReference type="OrthoDB" id="10419596at2759"/>
<dbReference type="AlphaFoldDB" id="A0A6A3JM30"/>
<feature type="domain" description="Peptidase A2" evidence="2">
    <location>
        <begin position="506"/>
        <end position="549"/>
    </location>
</feature>
<name>A0A6A3JM30_9STRA</name>
<feature type="region of interest" description="Disordered" evidence="1">
    <location>
        <begin position="132"/>
        <end position="192"/>
    </location>
</feature>
<dbReference type="GO" id="GO:0006508">
    <property type="term" value="P:proteolysis"/>
    <property type="evidence" value="ECO:0007669"/>
    <property type="project" value="InterPro"/>
</dbReference>
<reference evidence="3 4" key="1">
    <citation type="submission" date="2018-09" db="EMBL/GenBank/DDBJ databases">
        <title>Genomic investigation of the strawberry pathogen Phytophthora fragariae indicates pathogenicity is determined by transcriptional variation in three key races.</title>
        <authorList>
            <person name="Adams T.M."/>
            <person name="Armitage A.D."/>
            <person name="Sobczyk M.K."/>
            <person name="Bates H.J."/>
            <person name="Dunwell J.M."/>
            <person name="Nellist C.F."/>
            <person name="Harrison R.J."/>
        </authorList>
    </citation>
    <scope>NUCLEOTIDE SEQUENCE [LARGE SCALE GENOMIC DNA]</scope>
    <source>
        <strain evidence="3 4">SCRP324</strain>
    </source>
</reference>
<organism evidence="3 4">
    <name type="scientific">Phytophthora rubi</name>
    <dbReference type="NCBI Taxonomy" id="129364"/>
    <lineage>
        <taxon>Eukaryota</taxon>
        <taxon>Sar</taxon>
        <taxon>Stramenopiles</taxon>
        <taxon>Oomycota</taxon>
        <taxon>Peronosporomycetes</taxon>
        <taxon>Peronosporales</taxon>
        <taxon>Peronosporaceae</taxon>
        <taxon>Phytophthora</taxon>
    </lineage>
</organism>
<feature type="region of interest" description="Disordered" evidence="1">
    <location>
        <begin position="80"/>
        <end position="117"/>
    </location>
</feature>
<evidence type="ECO:0000259" key="2">
    <source>
        <dbReference type="PROSITE" id="PS50175"/>
    </source>
</evidence>
<dbReference type="PROSITE" id="PS50175">
    <property type="entry name" value="ASP_PROT_RETROV"/>
    <property type="match status" value="1"/>
</dbReference>
<dbReference type="Proteomes" id="UP000435112">
    <property type="component" value="Unassembled WGS sequence"/>
</dbReference>
<evidence type="ECO:0000313" key="3">
    <source>
        <dbReference type="EMBL" id="KAE8993204.1"/>
    </source>
</evidence>
<gene>
    <name evidence="3" type="ORF">PR002_g20317</name>
</gene>
<proteinExistence type="predicted"/>
<comment type="caution">
    <text evidence="3">The sequence shown here is derived from an EMBL/GenBank/DDBJ whole genome shotgun (WGS) entry which is preliminary data.</text>
</comment>
<dbReference type="InterPro" id="IPR001995">
    <property type="entry name" value="Peptidase_A2_cat"/>
</dbReference>
<accession>A0A6A3JM30</accession>
<evidence type="ECO:0000256" key="1">
    <source>
        <dbReference type="SAM" id="MobiDB-lite"/>
    </source>
</evidence>
<dbReference type="EMBL" id="QXFU01001925">
    <property type="protein sequence ID" value="KAE8993204.1"/>
    <property type="molecule type" value="Genomic_DNA"/>
</dbReference>
<sequence length="549" mass="60445">MDDDMLWISLLEPYFTNFKLLTDAETKRAKVHLKREMIEFASYATAETRGQHEAERERTRQLEVQVRNCDRLEVQTADSDLQLSRRRDSNSAPVQRVNVEPSEDDDVARPPSQGRDQTDIDELAARAAAMQLESAASPAPQSPGLRLQIPNPFDPADGSEADKDMPTVSPVSGGQRVAAAPAPPQPPRFAGRTMQDRRDFMRQYETYLTAINALQTQWGGAFAMPVGACIESKTKRMVARYEFNLAPHLVGEEQWIEYFKQANAPSHVDYASVDEAMKKLRMKTTWPEPESRMMSLQADLETILDQFNLTELAFDHEQRRIVKYLANALAPPSFKSVIVTKLTLQENKSALPKLRQHRTRRRKHSNLVAPVGVIRVDEVLALAEAGVEVIADTIGLMVAAKVAITKTELGQDPPVAPVAAGNDPRPTRGACLKCNSADHQVRECPRCQPGEAVQLLKARREQRDAARNMGVRRFDVVDADGHSPKASGVDVDHGTVDAKVDGVAVVAILLDSGADTSLVGRGVLDALEQAGKSVSVRSVDEVQLNQVGG</sequence>
<evidence type="ECO:0000313" key="4">
    <source>
        <dbReference type="Proteomes" id="UP000435112"/>
    </source>
</evidence>
<protein>
    <recommendedName>
        <fullName evidence="2">Peptidase A2 domain-containing protein</fullName>
    </recommendedName>
</protein>
<dbReference type="GO" id="GO:0004190">
    <property type="term" value="F:aspartic-type endopeptidase activity"/>
    <property type="evidence" value="ECO:0007669"/>
    <property type="project" value="InterPro"/>
</dbReference>